<dbReference type="Gene3D" id="3.40.50.2000">
    <property type="entry name" value="Glycogen Phosphorylase B"/>
    <property type="match status" value="2"/>
</dbReference>
<dbReference type="SUPFAM" id="SSF53756">
    <property type="entry name" value="UDP-Glycosyltransferase/glycogen phosphorylase"/>
    <property type="match status" value="1"/>
</dbReference>
<dbReference type="PANTHER" id="PTHR12526">
    <property type="entry name" value="GLYCOSYLTRANSFERASE"/>
    <property type="match status" value="1"/>
</dbReference>
<dbReference type="InterPro" id="IPR022622">
    <property type="entry name" value="DUF3492"/>
</dbReference>
<evidence type="ECO:0000313" key="3">
    <source>
        <dbReference type="Proteomes" id="UP000663444"/>
    </source>
</evidence>
<keyword evidence="3" id="KW-1185">Reference proteome</keyword>
<dbReference type="KEGG" id="ares:IWH25_02990"/>
<sequence length="508" mass="56652">MSLPRAADADVALLLEGTFPYVSGGVSSWVNQIIRAFPELRFAIVFLGSRRDDYGEMKYALPDNVVHLETHYLYEFATAEMKPQPRHGDADAFARSQALHDGMRGDPASGEALAAFRDVVHEIFPGGRLPADDFLHSEEAWRVVSDSYRKYCTDPSFVDYFWTVRIMHAPLWTLTRIAHELIPARAYHTVSTGYAGFLGAMLHRARRRPLILSEHGIYTKERKIDLFKSEWIRDNRNVFQRDPTELSYFRQMWIRFFEWMGRFCYDAADPIVALYEANRLRQVADGAPPERTCNVPNGISLARFAPLRTRRPATPPPVLCLIGRVVPIKDVKTFIRAMRSVVNRMPDAEGWIAGPEDEDPAYAEECRNLAESLGVAGNIRFLGFQRVEDLLPKIGLTILSSISEALPLVILEGYAAGVPTIATDVGSCRQLVEGLDAEDRALGRAGAVVNIADPQGLADAALALLADGAAWHAASAAGIARVERYYSDARMFGEYRRIYDSALAAGDR</sequence>
<dbReference type="EMBL" id="CP064781">
    <property type="protein sequence ID" value="QRJ64333.1"/>
    <property type="molecule type" value="Genomic_DNA"/>
</dbReference>
<feature type="domain" description="DUF3492" evidence="1">
    <location>
        <begin position="9"/>
        <end position="290"/>
    </location>
</feature>
<protein>
    <submittedName>
        <fullName evidence="2">GT4 family glycosyltransferase PelF</fullName>
    </submittedName>
</protein>
<reference evidence="2" key="1">
    <citation type="submission" date="2020-11" db="EMBL/GenBank/DDBJ databases">
        <title>Azospira restricta DSM 18626 genome sequence.</title>
        <authorList>
            <person name="Moe W.M."/>
        </authorList>
    </citation>
    <scope>NUCLEOTIDE SEQUENCE</scope>
    <source>
        <strain evidence="2">DSM 18626</strain>
    </source>
</reference>
<dbReference type="CDD" id="cd03813">
    <property type="entry name" value="GT4-like"/>
    <property type="match status" value="1"/>
</dbReference>
<name>A0A974SQ48_9RHOO</name>
<gene>
    <name evidence="2" type="primary">pelF</name>
    <name evidence="2" type="ORF">IWH25_02990</name>
</gene>
<organism evidence="2 3">
    <name type="scientific">Azospira restricta</name>
    <dbReference type="NCBI Taxonomy" id="404405"/>
    <lineage>
        <taxon>Bacteria</taxon>
        <taxon>Pseudomonadati</taxon>
        <taxon>Pseudomonadota</taxon>
        <taxon>Betaproteobacteria</taxon>
        <taxon>Rhodocyclales</taxon>
        <taxon>Rhodocyclaceae</taxon>
        <taxon>Azospira</taxon>
    </lineage>
</organism>
<dbReference type="Pfam" id="PF11997">
    <property type="entry name" value="DUF3492"/>
    <property type="match status" value="1"/>
</dbReference>
<dbReference type="AlphaFoldDB" id="A0A974SQ48"/>
<dbReference type="PANTHER" id="PTHR12526:SF608">
    <property type="entry name" value="PELF"/>
    <property type="match status" value="1"/>
</dbReference>
<evidence type="ECO:0000259" key="1">
    <source>
        <dbReference type="Pfam" id="PF11997"/>
    </source>
</evidence>
<dbReference type="Proteomes" id="UP000663444">
    <property type="component" value="Chromosome"/>
</dbReference>
<accession>A0A974SQ48</accession>
<dbReference type="RefSeq" id="WP_203387878.1">
    <property type="nucleotide sequence ID" value="NZ_CP064781.1"/>
</dbReference>
<dbReference type="Pfam" id="PF13692">
    <property type="entry name" value="Glyco_trans_1_4"/>
    <property type="match status" value="1"/>
</dbReference>
<proteinExistence type="predicted"/>
<evidence type="ECO:0000313" key="2">
    <source>
        <dbReference type="EMBL" id="QRJ64333.1"/>
    </source>
</evidence>
<dbReference type="InterPro" id="IPR047691">
    <property type="entry name" value="PelF-like"/>
</dbReference>
<dbReference type="NCBIfam" id="NF038011">
    <property type="entry name" value="PelF"/>
    <property type="match status" value="1"/>
</dbReference>